<gene>
    <name evidence="2" type="ORF">PRZ48_011795</name>
</gene>
<evidence type="ECO:0000256" key="1">
    <source>
        <dbReference type="SAM" id="Phobius"/>
    </source>
</evidence>
<feature type="transmembrane region" description="Helical" evidence="1">
    <location>
        <begin position="160"/>
        <end position="179"/>
    </location>
</feature>
<feature type="transmembrane region" description="Helical" evidence="1">
    <location>
        <begin position="83"/>
        <end position="108"/>
    </location>
</feature>
<keyword evidence="1" id="KW-0472">Membrane</keyword>
<organism evidence="2 3">
    <name type="scientific">Zasmidium cellare</name>
    <name type="common">Wine cellar mold</name>
    <name type="synonym">Racodium cellare</name>
    <dbReference type="NCBI Taxonomy" id="395010"/>
    <lineage>
        <taxon>Eukaryota</taxon>
        <taxon>Fungi</taxon>
        <taxon>Dikarya</taxon>
        <taxon>Ascomycota</taxon>
        <taxon>Pezizomycotina</taxon>
        <taxon>Dothideomycetes</taxon>
        <taxon>Dothideomycetidae</taxon>
        <taxon>Mycosphaerellales</taxon>
        <taxon>Mycosphaerellaceae</taxon>
        <taxon>Zasmidium</taxon>
    </lineage>
</organism>
<sequence>MKPLATLLAVALQCAFTVGLALLHILHIKSTLDQNDADPMCLAYIYVSFLFYLLHSRLVTYLGNIITNFCANLEPKTNQKYSFFSILTAAVCITLELATLLPFAYRTLGLFITAEPMIADALSGQFEFTAWTLSVLCIATLFVSAGHVPSRLTWVRFSVVYLFLLAAPAYMVWSARAIASTSQIVGKMMRSSQAV</sequence>
<accession>A0ABR0E7D4</accession>
<feature type="transmembrane region" description="Helical" evidence="1">
    <location>
        <begin position="45"/>
        <end position="71"/>
    </location>
</feature>
<evidence type="ECO:0000313" key="2">
    <source>
        <dbReference type="EMBL" id="KAK4497344.1"/>
    </source>
</evidence>
<dbReference type="EMBL" id="JAXOVC010000009">
    <property type="protein sequence ID" value="KAK4497344.1"/>
    <property type="molecule type" value="Genomic_DNA"/>
</dbReference>
<keyword evidence="1" id="KW-0812">Transmembrane</keyword>
<keyword evidence="3" id="KW-1185">Reference proteome</keyword>
<evidence type="ECO:0000313" key="3">
    <source>
        <dbReference type="Proteomes" id="UP001305779"/>
    </source>
</evidence>
<protein>
    <submittedName>
        <fullName evidence="2">Uncharacterized protein</fullName>
    </submittedName>
</protein>
<name>A0ABR0E7D4_ZASCE</name>
<keyword evidence="1" id="KW-1133">Transmembrane helix</keyword>
<feature type="transmembrane region" description="Helical" evidence="1">
    <location>
        <begin position="128"/>
        <end position="148"/>
    </location>
</feature>
<dbReference type="Proteomes" id="UP001305779">
    <property type="component" value="Unassembled WGS sequence"/>
</dbReference>
<comment type="caution">
    <text evidence="2">The sequence shown here is derived from an EMBL/GenBank/DDBJ whole genome shotgun (WGS) entry which is preliminary data.</text>
</comment>
<reference evidence="2 3" key="1">
    <citation type="journal article" date="2023" name="G3 (Bethesda)">
        <title>A chromosome-level genome assembly of Zasmidium syzygii isolated from banana leaves.</title>
        <authorList>
            <person name="van Westerhoven A.C."/>
            <person name="Mehrabi R."/>
            <person name="Talebi R."/>
            <person name="Steentjes M.B.F."/>
            <person name="Corcolon B."/>
            <person name="Chong P.A."/>
            <person name="Kema G.H.J."/>
            <person name="Seidl M.F."/>
        </authorList>
    </citation>
    <scope>NUCLEOTIDE SEQUENCE [LARGE SCALE GENOMIC DNA]</scope>
    <source>
        <strain evidence="2 3">P124</strain>
    </source>
</reference>
<proteinExistence type="predicted"/>